<evidence type="ECO:0000256" key="2">
    <source>
        <dbReference type="SAM" id="Phobius"/>
    </source>
</evidence>
<evidence type="ECO:0000313" key="4">
    <source>
        <dbReference type="Proteomes" id="UP000184356"/>
    </source>
</evidence>
<keyword evidence="2" id="KW-0812">Transmembrane</keyword>
<dbReference type="EMBL" id="KV878582">
    <property type="protein sequence ID" value="OJJ63690.1"/>
    <property type="molecule type" value="Genomic_DNA"/>
</dbReference>
<feature type="region of interest" description="Disordered" evidence="1">
    <location>
        <begin position="45"/>
        <end position="74"/>
    </location>
</feature>
<dbReference type="OrthoDB" id="5043642at2759"/>
<feature type="transmembrane region" description="Helical" evidence="2">
    <location>
        <begin position="12"/>
        <end position="30"/>
    </location>
</feature>
<dbReference type="VEuPathDB" id="FungiDB:ASPSYDRAFT_83735"/>
<dbReference type="InterPro" id="IPR021848">
    <property type="entry name" value="HODM_asu-like"/>
</dbReference>
<evidence type="ECO:0000256" key="1">
    <source>
        <dbReference type="SAM" id="MobiDB-lite"/>
    </source>
</evidence>
<keyword evidence="2" id="KW-1133">Transmembrane helix</keyword>
<keyword evidence="4" id="KW-1185">Reference proteome</keyword>
<evidence type="ECO:0000313" key="3">
    <source>
        <dbReference type="EMBL" id="OJJ63690.1"/>
    </source>
</evidence>
<reference evidence="4" key="1">
    <citation type="journal article" date="2017" name="Genome Biol.">
        <title>Comparative genomics reveals high biological diversity and specific adaptations in the industrially and medically important fungal genus Aspergillus.</title>
        <authorList>
            <person name="de Vries R.P."/>
            <person name="Riley R."/>
            <person name="Wiebenga A."/>
            <person name="Aguilar-Osorio G."/>
            <person name="Amillis S."/>
            <person name="Uchima C.A."/>
            <person name="Anderluh G."/>
            <person name="Asadollahi M."/>
            <person name="Askin M."/>
            <person name="Barry K."/>
            <person name="Battaglia E."/>
            <person name="Bayram O."/>
            <person name="Benocci T."/>
            <person name="Braus-Stromeyer S.A."/>
            <person name="Caldana C."/>
            <person name="Canovas D."/>
            <person name="Cerqueira G.C."/>
            <person name="Chen F."/>
            <person name="Chen W."/>
            <person name="Choi C."/>
            <person name="Clum A."/>
            <person name="Dos Santos R.A."/>
            <person name="Damasio A.R."/>
            <person name="Diallinas G."/>
            <person name="Emri T."/>
            <person name="Fekete E."/>
            <person name="Flipphi M."/>
            <person name="Freyberg S."/>
            <person name="Gallo A."/>
            <person name="Gournas C."/>
            <person name="Habgood R."/>
            <person name="Hainaut M."/>
            <person name="Harispe M.L."/>
            <person name="Henrissat B."/>
            <person name="Hilden K.S."/>
            <person name="Hope R."/>
            <person name="Hossain A."/>
            <person name="Karabika E."/>
            <person name="Karaffa L."/>
            <person name="Karanyi Z."/>
            <person name="Krasevec N."/>
            <person name="Kuo A."/>
            <person name="Kusch H."/>
            <person name="LaButti K."/>
            <person name="Lagendijk E.L."/>
            <person name="Lapidus A."/>
            <person name="Levasseur A."/>
            <person name="Lindquist E."/>
            <person name="Lipzen A."/>
            <person name="Logrieco A.F."/>
            <person name="MacCabe A."/>
            <person name="Maekelae M.R."/>
            <person name="Malavazi I."/>
            <person name="Melin P."/>
            <person name="Meyer V."/>
            <person name="Mielnichuk N."/>
            <person name="Miskei M."/>
            <person name="Molnar A.P."/>
            <person name="Mule G."/>
            <person name="Ngan C.Y."/>
            <person name="Orejas M."/>
            <person name="Orosz E."/>
            <person name="Ouedraogo J.P."/>
            <person name="Overkamp K.M."/>
            <person name="Park H.-S."/>
            <person name="Perrone G."/>
            <person name="Piumi F."/>
            <person name="Punt P.J."/>
            <person name="Ram A.F."/>
            <person name="Ramon A."/>
            <person name="Rauscher S."/>
            <person name="Record E."/>
            <person name="Riano-Pachon D.M."/>
            <person name="Robert V."/>
            <person name="Roehrig J."/>
            <person name="Ruller R."/>
            <person name="Salamov A."/>
            <person name="Salih N.S."/>
            <person name="Samson R.A."/>
            <person name="Sandor E."/>
            <person name="Sanguinetti M."/>
            <person name="Schuetze T."/>
            <person name="Sepcic K."/>
            <person name="Shelest E."/>
            <person name="Sherlock G."/>
            <person name="Sophianopoulou V."/>
            <person name="Squina F.M."/>
            <person name="Sun H."/>
            <person name="Susca A."/>
            <person name="Todd R.B."/>
            <person name="Tsang A."/>
            <person name="Unkles S.E."/>
            <person name="van de Wiele N."/>
            <person name="van Rossen-Uffink D."/>
            <person name="Oliveira J.V."/>
            <person name="Vesth T.C."/>
            <person name="Visser J."/>
            <person name="Yu J.-H."/>
            <person name="Zhou M."/>
            <person name="Andersen M.R."/>
            <person name="Archer D.B."/>
            <person name="Baker S.E."/>
            <person name="Benoit I."/>
            <person name="Brakhage A.A."/>
            <person name="Braus G.H."/>
            <person name="Fischer R."/>
            <person name="Frisvad J.C."/>
            <person name="Goldman G.H."/>
            <person name="Houbraken J."/>
            <person name="Oakley B."/>
            <person name="Pocsi I."/>
            <person name="Scazzocchio C."/>
            <person name="Seiboth B."/>
            <person name="vanKuyk P.A."/>
            <person name="Wortman J."/>
            <person name="Dyer P.S."/>
            <person name="Grigoriev I.V."/>
        </authorList>
    </citation>
    <scope>NUCLEOTIDE SEQUENCE [LARGE SCALE GENOMIC DNA]</scope>
    <source>
        <strain evidence="4">CBS 593.65</strain>
    </source>
</reference>
<dbReference type="STRING" id="1036612.A0A1L9TW78"/>
<gene>
    <name evidence="3" type="ORF">ASPSYDRAFT_83735</name>
</gene>
<dbReference type="GeneID" id="63767333"/>
<accession>A0A1L9TW78</accession>
<sequence>MALYDSLPLGLSGYPLLGLILLFTLIPILLHKLYGLLAKKQRPTSFLKSGSRPGSGTDLKTQFPPSSRQALLSTPNPVSTAKEYQKLLGATPADVAVQSYQLPSTLPSSSLTESHPYFTPTGFSTADIEALGRFPDYSVLSGVPHPTPCPEFDITTACFRPYRPFRWAYHQTMALSKFEPDFWIELEKNYFESLKQRKSLLDEHGSSILNYSPSPVSELACRELMEMVLQNLCIRYPRQFSLEESNTVFVNRLLDTRTDLTARHPLHVLFDNVPEDFAIMMRNEEDGVYHLRAGYICSSIGWTFGTHFGRPLRAIHTEVNDYDKMAKSMDKFFAKLPTNTSIQRGAWFIEDWKPLFVTPEEYALNAGTRYSDSNKPISIDQCYLRVDWQTLRRLPLSGAIVFNFKAIFTPMTELRGEPYIPALLYKQVTEGKKLITEPKVHKHLLGVVLGALQEWKREQVGRGVVEKGWEEATLAESPFYPGWEEVWRDRGGLGFNTGV</sequence>
<organism evidence="3 4">
    <name type="scientific">Aspergillus sydowii CBS 593.65</name>
    <dbReference type="NCBI Taxonomy" id="1036612"/>
    <lineage>
        <taxon>Eukaryota</taxon>
        <taxon>Fungi</taxon>
        <taxon>Dikarya</taxon>
        <taxon>Ascomycota</taxon>
        <taxon>Pezizomycotina</taxon>
        <taxon>Eurotiomycetes</taxon>
        <taxon>Eurotiomycetidae</taxon>
        <taxon>Eurotiales</taxon>
        <taxon>Aspergillaceae</taxon>
        <taxon>Aspergillus</taxon>
        <taxon>Aspergillus subgen. Nidulantes</taxon>
    </lineage>
</organism>
<protein>
    <submittedName>
        <fullName evidence="3">Uncharacterized protein</fullName>
    </submittedName>
</protein>
<dbReference type="AlphaFoldDB" id="A0A1L9TW78"/>
<name>A0A1L9TW78_9EURO</name>
<dbReference type="Pfam" id="PF11927">
    <property type="entry name" value="HODM_asu-like"/>
    <property type="match status" value="1"/>
</dbReference>
<proteinExistence type="predicted"/>
<dbReference type="Proteomes" id="UP000184356">
    <property type="component" value="Unassembled WGS sequence"/>
</dbReference>
<dbReference type="RefSeq" id="XP_040707496.1">
    <property type="nucleotide sequence ID" value="XM_040851260.1"/>
</dbReference>
<keyword evidence="2" id="KW-0472">Membrane</keyword>